<dbReference type="EMBL" id="MLJW01000010">
    <property type="protein sequence ID" value="OIR14975.1"/>
    <property type="molecule type" value="Genomic_DNA"/>
</dbReference>
<dbReference type="PANTHER" id="PTHR32552:SF68">
    <property type="entry name" value="FERRICHROME OUTER MEMBRANE TRANSPORTER_PHAGE RECEPTOR"/>
    <property type="match status" value="1"/>
</dbReference>
<dbReference type="Pfam" id="PF00593">
    <property type="entry name" value="TonB_dep_Rec_b-barrel"/>
    <property type="match status" value="1"/>
</dbReference>
<feature type="region of interest" description="Disordered" evidence="11">
    <location>
        <begin position="71"/>
        <end position="93"/>
    </location>
</feature>
<reference evidence="13" key="1">
    <citation type="submission" date="2016-10" db="EMBL/GenBank/DDBJ databases">
        <title>Sequence of Gallionella enrichment culture.</title>
        <authorList>
            <person name="Poehlein A."/>
            <person name="Muehling M."/>
            <person name="Daniel R."/>
        </authorList>
    </citation>
    <scope>NUCLEOTIDE SEQUENCE</scope>
</reference>
<evidence type="ECO:0000256" key="9">
    <source>
        <dbReference type="ARBA" id="ARBA00023136"/>
    </source>
</evidence>
<dbReference type="AlphaFoldDB" id="A0A1J5T2F6"/>
<evidence type="ECO:0000259" key="12">
    <source>
        <dbReference type="Pfam" id="PF00593"/>
    </source>
</evidence>
<accession>A0A1J5T2F6</accession>
<keyword evidence="3" id="KW-0410">Iron transport</keyword>
<organism evidence="13">
    <name type="scientific">mine drainage metagenome</name>
    <dbReference type="NCBI Taxonomy" id="410659"/>
    <lineage>
        <taxon>unclassified sequences</taxon>
        <taxon>metagenomes</taxon>
        <taxon>ecological metagenomes</taxon>
    </lineage>
</organism>
<sequence length="757" mass="82056">MAPGVQWSDRSRGTAAVGRSSDPLRAGSPGVSRLAALLAFAAARLAATPAPPVEGIQPPAVAMDAFQVSAQSDDDSYDDTGMGSVEEEMQDSPFANELTQTLDPELDDDLDADTDDALAVTSGATPVERAMGEARLNLRGFPTPMLRNGFVLLGIPETLNTARTVVIQGPLVPVLGRAAPGGIRNYMTARPKARAGVWLSGLATSHDRRQASVQATGPLVPKHLWQRVAATWMQRNGPEAFARQTFRSLDTGLTWREGRRFSAMLTGDFLEVAADAAPGIPQYRPAAGGKIAGPYLPLAHFNANGPDAGVRRRSTTIGLQVDSQPTPKLSLRAGVEGWSRHVTQDRFTSAVYSLATGLFEGTREPRHIDMPQDALAGHLEATVRTTILGMDHKILSSASYTRGEYTREERALPTAARDALPADVRQFDPYAPDFYLPAYDPSVYSRITADRRETAGYGPAELSDRVAVDGGRWVFTYGARYDEVDLTIDDRKPGALFPRYSSNPSQLSHFAGVNVQILSNRLLAFASTSTAFDPSVQVDSRTGKIQPPETTLGYEVGLKGRSADRHWDANGAVFLLMNRGIARRNPLYDDPIADANQTQPQFGAAAEERFEGARLQVRWQPTPTLTVGMKTVYVNAVATRSPSLPAEVGRPLERMPAFTGSLRLLYRPAAPVSGFNAGLGLQVVGRYVATYENATRAYLSYPGYALVSGQLGYTWRTARRMLALTLGVRNALNRDLLATNARLGADREYSLSTRLFF</sequence>
<keyword evidence="4" id="KW-0812">Transmembrane</keyword>
<keyword evidence="13" id="KW-0675">Receptor</keyword>
<comment type="caution">
    <text evidence="13">The sequence shown here is derived from an EMBL/GenBank/DDBJ whole genome shotgun (WGS) entry which is preliminary data.</text>
</comment>
<dbReference type="GO" id="GO:0009279">
    <property type="term" value="C:cell outer membrane"/>
    <property type="evidence" value="ECO:0007669"/>
    <property type="project" value="UniProtKB-SubCell"/>
</dbReference>
<evidence type="ECO:0000256" key="7">
    <source>
        <dbReference type="ARBA" id="ARBA00023065"/>
    </source>
</evidence>
<feature type="region of interest" description="Disordered" evidence="11">
    <location>
        <begin position="1"/>
        <end position="28"/>
    </location>
</feature>
<protein>
    <submittedName>
        <fullName evidence="13">Ferrichrome-iron receptor</fullName>
    </submittedName>
</protein>
<dbReference type="PANTHER" id="PTHR32552">
    <property type="entry name" value="FERRICHROME IRON RECEPTOR-RELATED"/>
    <property type="match status" value="1"/>
</dbReference>
<dbReference type="InterPro" id="IPR036942">
    <property type="entry name" value="Beta-barrel_TonB_sf"/>
</dbReference>
<keyword evidence="8" id="KW-0798">TonB box</keyword>
<keyword evidence="10" id="KW-0998">Cell outer membrane</keyword>
<evidence type="ECO:0000256" key="5">
    <source>
        <dbReference type="ARBA" id="ARBA00022729"/>
    </source>
</evidence>
<evidence type="ECO:0000256" key="3">
    <source>
        <dbReference type="ARBA" id="ARBA00022496"/>
    </source>
</evidence>
<comment type="subcellular location">
    <subcellularLocation>
        <location evidence="1">Cell outer membrane</location>
        <topology evidence="1">Multi-pass membrane protein</topology>
    </subcellularLocation>
</comment>
<evidence type="ECO:0000313" key="13">
    <source>
        <dbReference type="EMBL" id="OIR14975.1"/>
    </source>
</evidence>
<name>A0A1J5T2F6_9ZZZZ</name>
<feature type="domain" description="TonB-dependent receptor-like beta-barrel" evidence="12">
    <location>
        <begin position="293"/>
        <end position="730"/>
    </location>
</feature>
<dbReference type="Gene3D" id="2.40.170.20">
    <property type="entry name" value="TonB-dependent receptor, beta-barrel domain"/>
    <property type="match status" value="1"/>
</dbReference>
<evidence type="ECO:0000256" key="10">
    <source>
        <dbReference type="ARBA" id="ARBA00023237"/>
    </source>
</evidence>
<dbReference type="InterPro" id="IPR000531">
    <property type="entry name" value="Beta-barrel_TonB"/>
</dbReference>
<evidence type="ECO:0000256" key="2">
    <source>
        <dbReference type="ARBA" id="ARBA00022448"/>
    </source>
</evidence>
<evidence type="ECO:0000256" key="4">
    <source>
        <dbReference type="ARBA" id="ARBA00022692"/>
    </source>
</evidence>
<keyword evidence="6" id="KW-0408">Iron</keyword>
<keyword evidence="7" id="KW-0406">Ion transport</keyword>
<evidence type="ECO:0000256" key="11">
    <source>
        <dbReference type="SAM" id="MobiDB-lite"/>
    </source>
</evidence>
<evidence type="ECO:0000256" key="6">
    <source>
        <dbReference type="ARBA" id="ARBA00023004"/>
    </source>
</evidence>
<gene>
    <name evidence="13" type="primary">fhuA_2</name>
    <name evidence="13" type="ORF">GALL_40930</name>
</gene>
<keyword evidence="5" id="KW-0732">Signal</keyword>
<dbReference type="InterPro" id="IPR039426">
    <property type="entry name" value="TonB-dep_rcpt-like"/>
</dbReference>
<dbReference type="GO" id="GO:0015344">
    <property type="term" value="F:siderophore uptake transmembrane transporter activity"/>
    <property type="evidence" value="ECO:0007669"/>
    <property type="project" value="TreeGrafter"/>
</dbReference>
<evidence type="ECO:0000256" key="8">
    <source>
        <dbReference type="ARBA" id="ARBA00023077"/>
    </source>
</evidence>
<evidence type="ECO:0000256" key="1">
    <source>
        <dbReference type="ARBA" id="ARBA00004571"/>
    </source>
</evidence>
<dbReference type="SUPFAM" id="SSF56935">
    <property type="entry name" value="Porins"/>
    <property type="match status" value="1"/>
</dbReference>
<proteinExistence type="predicted"/>
<keyword evidence="2" id="KW-0813">Transport</keyword>
<keyword evidence="9" id="KW-0472">Membrane</keyword>